<accession>A0A1I0VPN8</accession>
<evidence type="ECO:0000313" key="2">
    <source>
        <dbReference type="Proteomes" id="UP000198790"/>
    </source>
</evidence>
<proteinExistence type="predicted"/>
<dbReference type="AlphaFoldDB" id="A0A1I0VPN8"/>
<dbReference type="Proteomes" id="UP000198790">
    <property type="component" value="Unassembled WGS sequence"/>
</dbReference>
<evidence type="ECO:0000313" key="1">
    <source>
        <dbReference type="EMBL" id="SFA78304.1"/>
    </source>
</evidence>
<dbReference type="RefSeq" id="WP_092894403.1">
    <property type="nucleotide sequence ID" value="NZ_FOKK01000001.1"/>
</dbReference>
<dbReference type="OrthoDB" id="2473397at2"/>
<name>A0A1I0VPN8_9BACT</name>
<gene>
    <name evidence="1" type="ORF">SAMN04489723_101307</name>
</gene>
<protein>
    <recommendedName>
        <fullName evidence="3">SPOR domain-containing protein</fullName>
    </recommendedName>
</protein>
<organism evidence="1 2">
    <name type="scientific">Algoriphagus aquimarinus</name>
    <dbReference type="NCBI Taxonomy" id="237018"/>
    <lineage>
        <taxon>Bacteria</taxon>
        <taxon>Pseudomonadati</taxon>
        <taxon>Bacteroidota</taxon>
        <taxon>Cytophagia</taxon>
        <taxon>Cytophagales</taxon>
        <taxon>Cyclobacteriaceae</taxon>
        <taxon>Algoriphagus</taxon>
    </lineage>
</organism>
<evidence type="ECO:0008006" key="3">
    <source>
        <dbReference type="Google" id="ProtNLM"/>
    </source>
</evidence>
<dbReference type="PROSITE" id="PS51257">
    <property type="entry name" value="PROKAR_LIPOPROTEIN"/>
    <property type="match status" value="1"/>
</dbReference>
<sequence length="181" mass="20672">MRIFWILGLVLILASCKSTRKTSSSASNYANYQENLNSSLPKYPDYRAVMNSKSSIESAESTEAIDGQLNQVQASLISKNKSEPYFSGYSVLVYSGIDRNKAFKTRDDLAMNFPDLTPEMQYQQPRYLVKVGKFAHKIEAQKSFAEVKTQFPTARIIQDRFQREEFKTLNELNQENAEGQN</sequence>
<keyword evidence="2" id="KW-1185">Reference proteome</keyword>
<dbReference type="STRING" id="237018.SAMN04489723_101307"/>
<reference evidence="1 2" key="1">
    <citation type="submission" date="2016-10" db="EMBL/GenBank/DDBJ databases">
        <authorList>
            <person name="de Groot N.N."/>
        </authorList>
    </citation>
    <scope>NUCLEOTIDE SEQUENCE [LARGE SCALE GENOMIC DNA]</scope>
    <source>
        <strain evidence="1 2">DSM 23399</strain>
    </source>
</reference>
<dbReference type="EMBL" id="FOKK01000001">
    <property type="protein sequence ID" value="SFA78304.1"/>
    <property type="molecule type" value="Genomic_DNA"/>
</dbReference>